<dbReference type="OrthoDB" id="10338550at2759"/>
<name>A0A1Q9E746_SYMMI</name>
<protein>
    <submittedName>
        <fullName evidence="2">Uncharacterized protein</fullName>
    </submittedName>
</protein>
<accession>A0A1Q9E746</accession>
<reference evidence="2 3" key="1">
    <citation type="submission" date="2016-02" db="EMBL/GenBank/DDBJ databases">
        <title>Genome analysis of coral dinoflagellate symbionts highlights evolutionary adaptations to a symbiotic lifestyle.</title>
        <authorList>
            <person name="Aranda M."/>
            <person name="Li Y."/>
            <person name="Liew Y.J."/>
            <person name="Baumgarten S."/>
            <person name="Simakov O."/>
            <person name="Wilson M."/>
            <person name="Piel J."/>
            <person name="Ashoor H."/>
            <person name="Bougouffa S."/>
            <person name="Bajic V.B."/>
            <person name="Ryu T."/>
            <person name="Ravasi T."/>
            <person name="Bayer T."/>
            <person name="Micklem G."/>
            <person name="Kim H."/>
            <person name="Bhak J."/>
            <person name="Lajeunesse T.C."/>
            <person name="Voolstra C.R."/>
        </authorList>
    </citation>
    <scope>NUCLEOTIDE SEQUENCE [LARGE SCALE GENOMIC DNA]</scope>
    <source>
        <strain evidence="2 3">CCMP2467</strain>
    </source>
</reference>
<proteinExistence type="predicted"/>
<gene>
    <name evidence="2" type="ORF">AK812_SmicGene13831</name>
</gene>
<evidence type="ECO:0000256" key="1">
    <source>
        <dbReference type="SAM" id="MobiDB-lite"/>
    </source>
</evidence>
<evidence type="ECO:0000313" key="2">
    <source>
        <dbReference type="EMBL" id="OLQ03243.1"/>
    </source>
</evidence>
<dbReference type="AlphaFoldDB" id="A0A1Q9E746"/>
<comment type="caution">
    <text evidence="2">The sequence shown here is derived from an EMBL/GenBank/DDBJ whole genome shotgun (WGS) entry which is preliminary data.</text>
</comment>
<evidence type="ECO:0000313" key="3">
    <source>
        <dbReference type="Proteomes" id="UP000186817"/>
    </source>
</evidence>
<sequence length="170" mass="18592">MVLLDGRCLCVGSCCCLDLPVPKLDSSRESYKAPPCLQAIKVSSQRSLASEETRADDRSSRTTSRDASGQWIADVELTGSGLQFYRTRRFVAMPTLITSDDEYSSAEERSDGGDSGRAKIRFRRIPPEAGFLRRRHLSLVSAGDGLRRDPGSAERVPLLAGPPSVDWSLS</sequence>
<organism evidence="2 3">
    <name type="scientific">Symbiodinium microadriaticum</name>
    <name type="common">Dinoflagellate</name>
    <name type="synonym">Zooxanthella microadriatica</name>
    <dbReference type="NCBI Taxonomy" id="2951"/>
    <lineage>
        <taxon>Eukaryota</taxon>
        <taxon>Sar</taxon>
        <taxon>Alveolata</taxon>
        <taxon>Dinophyceae</taxon>
        <taxon>Suessiales</taxon>
        <taxon>Symbiodiniaceae</taxon>
        <taxon>Symbiodinium</taxon>
    </lineage>
</organism>
<dbReference type="EMBL" id="LSRX01000241">
    <property type="protein sequence ID" value="OLQ03243.1"/>
    <property type="molecule type" value="Genomic_DNA"/>
</dbReference>
<feature type="region of interest" description="Disordered" evidence="1">
    <location>
        <begin position="143"/>
        <end position="170"/>
    </location>
</feature>
<dbReference type="Proteomes" id="UP000186817">
    <property type="component" value="Unassembled WGS sequence"/>
</dbReference>
<keyword evidence="3" id="KW-1185">Reference proteome</keyword>